<keyword evidence="4" id="KW-1185">Reference proteome</keyword>
<dbReference type="AlphaFoldDB" id="A0AA87ZCD9"/>
<dbReference type="EMBL" id="BTGU01003242">
    <property type="protein sequence ID" value="GMN28965.1"/>
    <property type="molecule type" value="Genomic_DNA"/>
</dbReference>
<reference evidence="3" key="1">
    <citation type="submission" date="2023-07" db="EMBL/GenBank/DDBJ databases">
        <title>draft genome sequence of fig (Ficus carica).</title>
        <authorList>
            <person name="Takahashi T."/>
            <person name="Nishimura K."/>
        </authorList>
    </citation>
    <scope>NUCLEOTIDE SEQUENCE</scope>
</reference>
<organism evidence="3 4">
    <name type="scientific">Ficus carica</name>
    <name type="common">Common fig</name>
    <dbReference type="NCBI Taxonomy" id="3494"/>
    <lineage>
        <taxon>Eukaryota</taxon>
        <taxon>Viridiplantae</taxon>
        <taxon>Streptophyta</taxon>
        <taxon>Embryophyta</taxon>
        <taxon>Tracheophyta</taxon>
        <taxon>Spermatophyta</taxon>
        <taxon>Magnoliopsida</taxon>
        <taxon>eudicotyledons</taxon>
        <taxon>Gunneridae</taxon>
        <taxon>Pentapetalae</taxon>
        <taxon>rosids</taxon>
        <taxon>fabids</taxon>
        <taxon>Rosales</taxon>
        <taxon>Moraceae</taxon>
        <taxon>Ficeae</taxon>
        <taxon>Ficus</taxon>
    </lineage>
</organism>
<comment type="caution">
    <text evidence="3">The sequence shown here is derived from an EMBL/GenBank/DDBJ whole genome shotgun (WGS) entry which is preliminary data.</text>
</comment>
<dbReference type="Pfam" id="PF03031">
    <property type="entry name" value="NIF"/>
    <property type="match status" value="1"/>
</dbReference>
<evidence type="ECO:0000256" key="1">
    <source>
        <dbReference type="RuleBase" id="RU365079"/>
    </source>
</evidence>
<dbReference type="PROSITE" id="PS50969">
    <property type="entry name" value="FCP1"/>
    <property type="match status" value="1"/>
</dbReference>
<dbReference type="GO" id="GO:0005744">
    <property type="term" value="C:TIM23 mitochondrial import inner membrane translocase complex"/>
    <property type="evidence" value="ECO:0007669"/>
    <property type="project" value="UniProtKB-UniRule"/>
</dbReference>
<comment type="subunit">
    <text evidence="1">Component of the TIM23 complex.</text>
</comment>
<evidence type="ECO:0000313" key="4">
    <source>
        <dbReference type="Proteomes" id="UP001187192"/>
    </source>
</evidence>
<evidence type="ECO:0000259" key="2">
    <source>
        <dbReference type="PROSITE" id="PS50969"/>
    </source>
</evidence>
<gene>
    <name evidence="3" type="ORF">TIFTF001_044297</name>
</gene>
<dbReference type="Gene3D" id="3.40.50.1000">
    <property type="entry name" value="HAD superfamily/HAD-like"/>
    <property type="match status" value="1"/>
</dbReference>
<protein>
    <recommendedName>
        <fullName evidence="1">Mitochondrial import inner membrane translocase subunit TIM50</fullName>
    </recommendedName>
</protein>
<dbReference type="InterPro" id="IPR023214">
    <property type="entry name" value="HAD_sf"/>
</dbReference>
<dbReference type="Proteomes" id="UP001187192">
    <property type="component" value="Unassembled WGS sequence"/>
</dbReference>
<dbReference type="SMART" id="SM00577">
    <property type="entry name" value="CPDc"/>
    <property type="match status" value="1"/>
</dbReference>
<dbReference type="SUPFAM" id="SSF56784">
    <property type="entry name" value="HAD-like"/>
    <property type="match status" value="1"/>
</dbReference>
<comment type="subcellular location">
    <subcellularLocation>
        <location evidence="1">Mitochondrion inner membrane</location>
        <topology evidence="1">Single-pass membrane protein</topology>
    </subcellularLocation>
</comment>
<keyword evidence="1" id="KW-0653">Protein transport</keyword>
<dbReference type="InterPro" id="IPR036412">
    <property type="entry name" value="HAD-like_sf"/>
</dbReference>
<evidence type="ECO:0000313" key="3">
    <source>
        <dbReference type="EMBL" id="GMN28965.1"/>
    </source>
</evidence>
<comment type="function">
    <text evidence="1">Essential component of the TIM23 complex, a complex that mediates the translocation of transit peptide-containing proteins across the mitochondrial inner membrane.</text>
</comment>
<dbReference type="PANTHER" id="PTHR12210">
    <property type="entry name" value="DULLARD PROTEIN PHOSPHATASE"/>
    <property type="match status" value="1"/>
</dbReference>
<proteinExistence type="inferred from homology"/>
<keyword evidence="1" id="KW-0809">Transit peptide</keyword>
<feature type="domain" description="FCP1 homology" evidence="2">
    <location>
        <begin position="52"/>
        <end position="215"/>
    </location>
</feature>
<dbReference type="GO" id="GO:0015031">
    <property type="term" value="P:protein transport"/>
    <property type="evidence" value="ECO:0007669"/>
    <property type="project" value="UniProtKB-KW"/>
</dbReference>
<comment type="similarity">
    <text evidence="1">Belongs to the TIM50 family.</text>
</comment>
<name>A0AA87ZCD9_FICCA</name>
<keyword evidence="1" id="KW-0496">Mitochondrion</keyword>
<keyword evidence="1" id="KW-0813">Transport</keyword>
<sequence>MAAGKIIIKKEKLESDAFNDDEDYGLAGLFGGGYTDVLKDCGLSLERLKLGPLNRKKLIVLSLGGLLCHRVYRNDKSDRPANRAPDLVYGKHLVYKRPYCEDFIKFCFERFEVGIWSSAKEWNLDTVLDSVMKGMRSKLLFAWLHTGIFPTEYKGYHARDDALGPNGELRVYLDKLADADDVPSFVKEHPFGQTFITHTHPDWEFYSKIIYHLQN</sequence>
<dbReference type="InterPro" id="IPR004274">
    <property type="entry name" value="FCP1_dom"/>
</dbReference>
<keyword evidence="1" id="KW-0811">Translocation</keyword>
<dbReference type="InterPro" id="IPR050365">
    <property type="entry name" value="TIM50"/>
</dbReference>
<accession>A0AA87ZCD9</accession>